<evidence type="ECO:0000256" key="2">
    <source>
        <dbReference type="ARBA" id="ARBA00022723"/>
    </source>
</evidence>
<dbReference type="GO" id="GO:0016788">
    <property type="term" value="F:hydrolase activity, acting on ester bonds"/>
    <property type="evidence" value="ECO:0007669"/>
    <property type="project" value="InterPro"/>
</dbReference>
<feature type="binding site" evidence="4">
    <location>
        <position position="13"/>
    </location>
    <ligand>
        <name>a divalent metal cation</name>
        <dbReference type="ChEBI" id="CHEBI:60240"/>
        <label>1</label>
    </ligand>
</feature>
<feature type="binding site" evidence="4">
    <location>
        <position position="210"/>
    </location>
    <ligand>
        <name>a divalent metal cation</name>
        <dbReference type="ChEBI" id="CHEBI:60240"/>
        <label>1</label>
    </ligand>
</feature>
<proteinExistence type="inferred from homology"/>
<dbReference type="Proteomes" id="UP001319200">
    <property type="component" value="Unassembled WGS sequence"/>
</dbReference>
<dbReference type="PIRSF" id="PIRSF005902">
    <property type="entry name" value="DNase_TatD"/>
    <property type="match status" value="1"/>
</dbReference>
<dbReference type="EMBL" id="JAHESF010000026">
    <property type="protein sequence ID" value="MBT1699556.1"/>
    <property type="molecule type" value="Genomic_DNA"/>
</dbReference>
<feature type="binding site" evidence="4">
    <location>
        <position position="136"/>
    </location>
    <ligand>
        <name>a divalent metal cation</name>
        <dbReference type="ChEBI" id="CHEBI:60240"/>
        <label>2</label>
    </ligand>
</feature>
<dbReference type="PROSITE" id="PS01090">
    <property type="entry name" value="TATD_2"/>
    <property type="match status" value="1"/>
</dbReference>
<reference evidence="5 6" key="1">
    <citation type="submission" date="2021-05" db="EMBL/GenBank/DDBJ databases">
        <title>A Polyphasic approach of four new species of the genus Ohtaekwangia: Ohtaekwangia histidinii sp. nov., Ohtaekwangia cretensis sp. nov., Ohtaekwangia indiensis sp. nov., Ohtaekwangia reichenbachii sp. nov. from diverse environment.</title>
        <authorList>
            <person name="Octaviana S."/>
        </authorList>
    </citation>
    <scope>NUCLEOTIDE SEQUENCE [LARGE SCALE GENOMIC DNA]</scope>
    <source>
        <strain evidence="5 6">PWU4</strain>
    </source>
</reference>
<dbReference type="GO" id="GO:0046872">
    <property type="term" value="F:metal ion binding"/>
    <property type="evidence" value="ECO:0007669"/>
    <property type="project" value="UniProtKB-KW"/>
</dbReference>
<dbReference type="SUPFAM" id="SSF51556">
    <property type="entry name" value="Metallo-dependent hydrolases"/>
    <property type="match status" value="1"/>
</dbReference>
<dbReference type="InterPro" id="IPR015991">
    <property type="entry name" value="TatD/YcfH-like"/>
</dbReference>
<dbReference type="Pfam" id="PF01026">
    <property type="entry name" value="TatD_DNase"/>
    <property type="match status" value="1"/>
</dbReference>
<gene>
    <name evidence="5" type="ORF">KK083_21840</name>
</gene>
<dbReference type="GO" id="GO:0005829">
    <property type="term" value="C:cytosol"/>
    <property type="evidence" value="ECO:0007669"/>
    <property type="project" value="TreeGrafter"/>
</dbReference>
<dbReference type="InterPro" id="IPR032466">
    <property type="entry name" value="Metal_Hydrolase"/>
</dbReference>
<sequence>MSTPAYNFFIDTHAHIYADRFIADRQEALRRAAEANVQKIFMPNVDHTSIDAMMEVERLNPAQYFATMGLHPTSVNKDFQRELYIVEDWLSKRKFAAIGEMGTDLYWDKTFWEEQKEAFAVQVGWAKQYQLPVIIHCRETIDETIALVEQLQDGKLTGVFHCFTGSAEQAQKIAKLNFYLGIGGVATFKKGGLDVVLPEVPLEKIVLETDSPYLAPVPHRGKRNEPAYIPLIARQVADIKKISLEEVQQQTTLNALQLFQQIG</sequence>
<organism evidence="5 6">
    <name type="scientific">Chryseosolibacter histidini</name>
    <dbReference type="NCBI Taxonomy" id="2782349"/>
    <lineage>
        <taxon>Bacteria</taxon>
        <taxon>Pseudomonadati</taxon>
        <taxon>Bacteroidota</taxon>
        <taxon>Cytophagia</taxon>
        <taxon>Cytophagales</taxon>
        <taxon>Chryseotaleaceae</taxon>
        <taxon>Chryseosolibacter</taxon>
    </lineage>
</organism>
<comment type="caution">
    <text evidence="5">The sequence shown here is derived from an EMBL/GenBank/DDBJ whole genome shotgun (WGS) entry which is preliminary data.</text>
</comment>
<dbReference type="PROSITE" id="PS01091">
    <property type="entry name" value="TATD_3"/>
    <property type="match status" value="1"/>
</dbReference>
<name>A0AAP2DND1_9BACT</name>
<dbReference type="Gene3D" id="3.20.20.140">
    <property type="entry name" value="Metal-dependent hydrolases"/>
    <property type="match status" value="1"/>
</dbReference>
<evidence type="ECO:0000313" key="5">
    <source>
        <dbReference type="EMBL" id="MBT1699556.1"/>
    </source>
</evidence>
<feature type="binding site" evidence="4">
    <location>
        <position position="100"/>
    </location>
    <ligand>
        <name>a divalent metal cation</name>
        <dbReference type="ChEBI" id="CHEBI:60240"/>
        <label>1</label>
    </ligand>
</feature>
<feature type="binding site" evidence="4">
    <location>
        <position position="15"/>
    </location>
    <ligand>
        <name>a divalent metal cation</name>
        <dbReference type="ChEBI" id="CHEBI:60240"/>
        <label>1</label>
    </ligand>
</feature>
<dbReference type="AlphaFoldDB" id="A0AAP2DND1"/>
<feature type="binding site" evidence="4">
    <location>
        <position position="161"/>
    </location>
    <ligand>
        <name>a divalent metal cation</name>
        <dbReference type="ChEBI" id="CHEBI:60240"/>
        <label>2</label>
    </ligand>
</feature>
<dbReference type="PANTHER" id="PTHR46124">
    <property type="entry name" value="D-AMINOACYL-TRNA DEACYLASE"/>
    <property type="match status" value="1"/>
</dbReference>
<keyword evidence="6" id="KW-1185">Reference proteome</keyword>
<evidence type="ECO:0000256" key="3">
    <source>
        <dbReference type="ARBA" id="ARBA00022801"/>
    </source>
</evidence>
<dbReference type="GO" id="GO:0004536">
    <property type="term" value="F:DNA nuclease activity"/>
    <property type="evidence" value="ECO:0007669"/>
    <property type="project" value="InterPro"/>
</dbReference>
<keyword evidence="2 4" id="KW-0479">Metal-binding</keyword>
<dbReference type="CDD" id="cd01310">
    <property type="entry name" value="TatD_DNAse"/>
    <property type="match status" value="1"/>
</dbReference>
<dbReference type="InterPro" id="IPR001130">
    <property type="entry name" value="TatD-like"/>
</dbReference>
<dbReference type="NCBIfam" id="TIGR00010">
    <property type="entry name" value="YchF/TatD family DNA exonuclease"/>
    <property type="match status" value="1"/>
</dbReference>
<dbReference type="PANTHER" id="PTHR46124:SF4">
    <property type="entry name" value="HYDROLASE TATD"/>
    <property type="match status" value="1"/>
</dbReference>
<evidence type="ECO:0000256" key="1">
    <source>
        <dbReference type="ARBA" id="ARBA00009275"/>
    </source>
</evidence>
<evidence type="ECO:0000313" key="6">
    <source>
        <dbReference type="Proteomes" id="UP001319200"/>
    </source>
</evidence>
<dbReference type="RefSeq" id="WP_254167578.1">
    <property type="nucleotide sequence ID" value="NZ_JAHESF010000026.1"/>
</dbReference>
<evidence type="ECO:0000256" key="4">
    <source>
        <dbReference type="PIRSR" id="PIRSR005902-1"/>
    </source>
</evidence>
<protein>
    <submittedName>
        <fullName evidence="5">TatD family hydrolase</fullName>
    </submittedName>
</protein>
<accession>A0AAP2DND1</accession>
<dbReference type="InterPro" id="IPR018228">
    <property type="entry name" value="DNase_TatD-rel_CS"/>
</dbReference>
<comment type="similarity">
    <text evidence="1">Belongs to the metallo-dependent hydrolases superfamily. TatD-type hydrolase family.</text>
</comment>
<keyword evidence="3 5" id="KW-0378">Hydrolase</keyword>
<dbReference type="FunFam" id="3.20.20.140:FF:000005">
    <property type="entry name" value="TatD family hydrolase"/>
    <property type="match status" value="1"/>
</dbReference>